<dbReference type="Pfam" id="PF13414">
    <property type="entry name" value="TPR_11"/>
    <property type="match status" value="1"/>
</dbReference>
<dbReference type="Pfam" id="PF13432">
    <property type="entry name" value="TPR_16"/>
    <property type="match status" value="1"/>
</dbReference>
<feature type="repeat" description="TPR" evidence="3">
    <location>
        <begin position="214"/>
        <end position="247"/>
    </location>
</feature>
<keyword evidence="1" id="KW-0677">Repeat</keyword>
<evidence type="ECO:0008006" key="5">
    <source>
        <dbReference type="Google" id="ProtNLM"/>
    </source>
</evidence>
<organism evidence="4">
    <name type="scientific">Dunaliella tertiolecta</name>
    <name type="common">Green alga</name>
    <dbReference type="NCBI Taxonomy" id="3047"/>
    <lineage>
        <taxon>Eukaryota</taxon>
        <taxon>Viridiplantae</taxon>
        <taxon>Chlorophyta</taxon>
        <taxon>core chlorophytes</taxon>
        <taxon>Chlorophyceae</taxon>
        <taxon>CS clade</taxon>
        <taxon>Chlamydomonadales</taxon>
        <taxon>Dunaliellaceae</taxon>
        <taxon>Dunaliella</taxon>
    </lineage>
</organism>
<dbReference type="Pfam" id="PF07719">
    <property type="entry name" value="TPR_2"/>
    <property type="match status" value="1"/>
</dbReference>
<dbReference type="InterPro" id="IPR019734">
    <property type="entry name" value="TPR_rpt"/>
</dbReference>
<sequence>MLASRNCVQGLGEHIPLKHVTLKTSHLKRRPLKALHASVQESCVQVETGTSATFHPQSRRILFASAVGTCLSLAGSGVAAEPVIVQTKLTPNQSLYDPKDPDLVDAALMMQDGLNAADVQAEEAVWTKIIDKYKDYDRQWTADIVGRAYGNRGNARTRQGRIEEALADYNEAIRLSPWSPNPVLNRGIAYEALGRYADAAEQYKAVIAVDETDPAGWNNLGNSVAGMGNWEEAVTYYAKAAQLAPGFSFAAANEALGLYQIGQTTRALKEMRALLRRYPTFTDMRAGLAAALWAEGLEGQAESQWERVDDSRYKDRDWLVNVRKWPPRLSEALIAFLDLRSIPKQA</sequence>
<feature type="repeat" description="TPR" evidence="3">
    <location>
        <begin position="146"/>
        <end position="179"/>
    </location>
</feature>
<dbReference type="PANTHER" id="PTHR44858:SF17">
    <property type="match status" value="1"/>
</dbReference>
<proteinExistence type="predicted"/>
<evidence type="ECO:0000313" key="4">
    <source>
        <dbReference type="EMBL" id="CAE0507143.1"/>
    </source>
</evidence>
<dbReference type="PROSITE" id="PS50005">
    <property type="entry name" value="TPR"/>
    <property type="match status" value="3"/>
</dbReference>
<keyword evidence="2 3" id="KW-0802">TPR repeat</keyword>
<dbReference type="InterPro" id="IPR011990">
    <property type="entry name" value="TPR-like_helical_dom_sf"/>
</dbReference>
<dbReference type="PROSITE" id="PS50293">
    <property type="entry name" value="TPR_REGION"/>
    <property type="match status" value="1"/>
</dbReference>
<dbReference type="AlphaFoldDB" id="A0A7S3RA79"/>
<dbReference type="Gene3D" id="1.25.40.10">
    <property type="entry name" value="Tetratricopeptide repeat domain"/>
    <property type="match status" value="1"/>
</dbReference>
<accession>A0A7S3RA79</accession>
<gene>
    <name evidence="4" type="ORF">DTER00134_LOCUS22219</name>
</gene>
<evidence type="ECO:0000256" key="2">
    <source>
        <dbReference type="ARBA" id="ARBA00022803"/>
    </source>
</evidence>
<dbReference type="SUPFAM" id="SSF48452">
    <property type="entry name" value="TPR-like"/>
    <property type="match status" value="1"/>
</dbReference>
<name>A0A7S3RA79_DUNTE</name>
<dbReference type="InterPro" id="IPR013105">
    <property type="entry name" value="TPR_2"/>
</dbReference>
<evidence type="ECO:0000256" key="3">
    <source>
        <dbReference type="PROSITE-ProRule" id="PRU00339"/>
    </source>
</evidence>
<feature type="repeat" description="TPR" evidence="3">
    <location>
        <begin position="180"/>
        <end position="213"/>
    </location>
</feature>
<dbReference type="EMBL" id="HBIP01036622">
    <property type="protein sequence ID" value="CAE0507143.1"/>
    <property type="molecule type" value="Transcribed_RNA"/>
</dbReference>
<protein>
    <recommendedName>
        <fullName evidence="5">Peroxin-5</fullName>
    </recommendedName>
</protein>
<dbReference type="SMART" id="SM00028">
    <property type="entry name" value="TPR"/>
    <property type="match status" value="3"/>
</dbReference>
<dbReference type="InterPro" id="IPR050498">
    <property type="entry name" value="Ycf3"/>
</dbReference>
<reference evidence="4" key="1">
    <citation type="submission" date="2021-01" db="EMBL/GenBank/DDBJ databases">
        <authorList>
            <person name="Corre E."/>
            <person name="Pelletier E."/>
            <person name="Niang G."/>
            <person name="Scheremetjew M."/>
            <person name="Finn R."/>
            <person name="Kale V."/>
            <person name="Holt S."/>
            <person name="Cochrane G."/>
            <person name="Meng A."/>
            <person name="Brown T."/>
            <person name="Cohen L."/>
        </authorList>
    </citation>
    <scope>NUCLEOTIDE SEQUENCE</scope>
    <source>
        <strain evidence="4">CCMP1320</strain>
    </source>
</reference>
<dbReference type="PANTHER" id="PTHR44858">
    <property type="entry name" value="TETRATRICOPEPTIDE REPEAT PROTEIN 6"/>
    <property type="match status" value="1"/>
</dbReference>
<evidence type="ECO:0000256" key="1">
    <source>
        <dbReference type="ARBA" id="ARBA00022737"/>
    </source>
</evidence>